<evidence type="ECO:0000256" key="1">
    <source>
        <dbReference type="SAM" id="Phobius"/>
    </source>
</evidence>
<reference evidence="3" key="1">
    <citation type="journal article" date="2019" name="Int. J. Syst. Evol. Microbiol.">
        <title>The Global Catalogue of Microorganisms (GCM) 10K type strain sequencing project: providing services to taxonomists for standard genome sequencing and annotation.</title>
        <authorList>
            <consortium name="The Broad Institute Genomics Platform"/>
            <consortium name="The Broad Institute Genome Sequencing Center for Infectious Disease"/>
            <person name="Wu L."/>
            <person name="Ma J."/>
        </authorList>
    </citation>
    <scope>NUCLEOTIDE SEQUENCE [LARGE SCALE GENOMIC DNA]</scope>
    <source>
        <strain evidence="3">KCTC 13528</strain>
    </source>
</reference>
<keyword evidence="1" id="KW-0472">Membrane</keyword>
<keyword evidence="3" id="KW-1185">Reference proteome</keyword>
<dbReference type="RefSeq" id="WP_204729504.1">
    <property type="nucleotide sequence ID" value="NZ_JAFBDK010000008.1"/>
</dbReference>
<comment type="caution">
    <text evidence="2">The sequence shown here is derived from an EMBL/GenBank/DDBJ whole genome shotgun (WGS) entry which is preliminary data.</text>
</comment>
<keyword evidence="1" id="KW-0812">Transmembrane</keyword>
<dbReference type="Proteomes" id="UP001597561">
    <property type="component" value="Unassembled WGS sequence"/>
</dbReference>
<organism evidence="2 3">
    <name type="scientific">Jeotgalibacillus terrae</name>
    <dbReference type="NCBI Taxonomy" id="587735"/>
    <lineage>
        <taxon>Bacteria</taxon>
        <taxon>Bacillati</taxon>
        <taxon>Bacillota</taxon>
        <taxon>Bacilli</taxon>
        <taxon>Bacillales</taxon>
        <taxon>Caryophanaceae</taxon>
        <taxon>Jeotgalibacillus</taxon>
    </lineage>
</organism>
<protein>
    <recommendedName>
        <fullName evidence="4">Group-specific protein</fullName>
    </recommendedName>
</protein>
<gene>
    <name evidence="2" type="ORF">ACFS5P_07635</name>
</gene>
<evidence type="ECO:0000313" key="3">
    <source>
        <dbReference type="Proteomes" id="UP001597561"/>
    </source>
</evidence>
<keyword evidence="1" id="KW-1133">Transmembrane helix</keyword>
<sequence>MRGWLLIIGGILMTGLALQLIYFTHFDERIGPVGDGSVPLFLYIIMIASSVNGLIALYKGGYLLIQKRRIK</sequence>
<evidence type="ECO:0000313" key="2">
    <source>
        <dbReference type="EMBL" id="MFD2911745.1"/>
    </source>
</evidence>
<evidence type="ECO:0008006" key="4">
    <source>
        <dbReference type="Google" id="ProtNLM"/>
    </source>
</evidence>
<name>A0ABW5ZFH3_9BACL</name>
<feature type="transmembrane region" description="Helical" evidence="1">
    <location>
        <begin position="41"/>
        <end position="65"/>
    </location>
</feature>
<accession>A0ABW5ZFH3</accession>
<proteinExistence type="predicted"/>
<dbReference type="EMBL" id="JBHUPG010000012">
    <property type="protein sequence ID" value="MFD2911745.1"/>
    <property type="molecule type" value="Genomic_DNA"/>
</dbReference>